<dbReference type="RefSeq" id="XP_010228047.1">
    <property type="nucleotide sequence ID" value="XM_010229745.3"/>
</dbReference>
<dbReference type="Gramene" id="KQK12581">
    <property type="protein sequence ID" value="KQK12581"/>
    <property type="gene ID" value="BRADI_1g04677v3"/>
</dbReference>
<dbReference type="AlphaFoldDB" id="A0A0Q3GQA6"/>
<gene>
    <name evidence="3" type="primary">LOC104581651</name>
    <name evidence="2" type="ORF">BRADI_1g04677v3</name>
</gene>
<evidence type="ECO:0000313" key="3">
    <source>
        <dbReference type="EnsemblPlants" id="KQK12581"/>
    </source>
</evidence>
<reference evidence="3" key="3">
    <citation type="submission" date="2018-08" db="UniProtKB">
        <authorList>
            <consortium name="EnsemblPlants"/>
        </authorList>
    </citation>
    <scope>IDENTIFICATION</scope>
    <source>
        <strain evidence="3">cv. Bd21</strain>
    </source>
</reference>
<reference evidence="2" key="2">
    <citation type="submission" date="2017-06" db="EMBL/GenBank/DDBJ databases">
        <title>WGS assembly of Brachypodium distachyon.</title>
        <authorList>
            <consortium name="The International Brachypodium Initiative"/>
            <person name="Lucas S."/>
            <person name="Harmon-Smith M."/>
            <person name="Lail K."/>
            <person name="Tice H."/>
            <person name="Grimwood J."/>
            <person name="Bruce D."/>
            <person name="Barry K."/>
            <person name="Shu S."/>
            <person name="Lindquist E."/>
            <person name="Wang M."/>
            <person name="Pitluck S."/>
            <person name="Vogel J.P."/>
            <person name="Garvin D.F."/>
            <person name="Mockler T.C."/>
            <person name="Schmutz J."/>
            <person name="Rokhsar D."/>
            <person name="Bevan M.W."/>
        </authorList>
    </citation>
    <scope>NUCLEOTIDE SEQUENCE</scope>
    <source>
        <strain evidence="2">Bd21</strain>
    </source>
</reference>
<feature type="domain" description="F-box" evidence="1">
    <location>
        <begin position="12"/>
        <end position="52"/>
    </location>
</feature>
<dbReference type="Gene3D" id="1.20.1280.50">
    <property type="match status" value="1"/>
</dbReference>
<dbReference type="EnsemblPlants" id="KQK12581">
    <property type="protein sequence ID" value="KQK12581"/>
    <property type="gene ID" value="BRADI_1g04677v3"/>
</dbReference>
<dbReference type="InterPro" id="IPR056592">
    <property type="entry name" value="Beta-prop_At3g26010-like"/>
</dbReference>
<dbReference type="CDD" id="cd22157">
    <property type="entry name" value="F-box_AtFBW1-like"/>
    <property type="match status" value="1"/>
</dbReference>
<evidence type="ECO:0000313" key="4">
    <source>
        <dbReference type="Proteomes" id="UP000008810"/>
    </source>
</evidence>
<evidence type="ECO:0000259" key="1">
    <source>
        <dbReference type="SMART" id="SM00256"/>
    </source>
</evidence>
<sequence>METKLEVSMSSLTDDLIVEILSRLPVKSFCRFQCVCKSWLAFSSDPHYRQKLSRTPFGFLYQTYDDASFHLARLPSSDREIYTILGFVRPECPLDLVDCSNGLLLCYPPDDKPYITVISDAFVCNPATQEWMALPKTVLGPAVTENDLILCFDPLWSQHFYVFNFQRTPTSVDGYSTEVKVFFSEDSTWSCCLWETEDLFCGDSCFINGVLYVRHFWDHELLVLNAPEVCTQWLNDRIIQLPGFPYVPETFNCFDGCICPSSGVLCYAQQELDGYMLRIWSLEDPDRWVVKHRLSMVNVFGRDMLLRANEEGLWYFDYDIQAFDLERELVILVDRIDDRKGSFSISAGKGSQIQNIPSNSKIYHRRFYVPYYGKIPAFFRRDDDGLFRFGALWGSV</sequence>
<proteinExistence type="predicted"/>
<name>A0A0Q3GQA6_BRADI</name>
<keyword evidence="4" id="KW-1185">Reference proteome</keyword>
<dbReference type="KEGG" id="bdi:104581651"/>
<dbReference type="SUPFAM" id="SSF81383">
    <property type="entry name" value="F-box domain"/>
    <property type="match status" value="1"/>
</dbReference>
<dbReference type="OrthoDB" id="1430190at2759"/>
<dbReference type="Pfam" id="PF00646">
    <property type="entry name" value="F-box"/>
    <property type="match status" value="1"/>
</dbReference>
<evidence type="ECO:0000313" key="2">
    <source>
        <dbReference type="EMBL" id="KQK12581.1"/>
    </source>
</evidence>
<dbReference type="EMBL" id="CM000880">
    <property type="protein sequence ID" value="KQK12581.1"/>
    <property type="molecule type" value="Genomic_DNA"/>
</dbReference>
<protein>
    <recommendedName>
        <fullName evidence="1">F-box domain-containing protein</fullName>
    </recommendedName>
</protein>
<reference evidence="2 3" key="1">
    <citation type="journal article" date="2010" name="Nature">
        <title>Genome sequencing and analysis of the model grass Brachypodium distachyon.</title>
        <authorList>
            <consortium name="International Brachypodium Initiative"/>
        </authorList>
    </citation>
    <scope>NUCLEOTIDE SEQUENCE [LARGE SCALE GENOMIC DNA]</scope>
    <source>
        <strain evidence="2 3">Bd21</strain>
    </source>
</reference>
<dbReference type="ExpressionAtlas" id="A0A0Q3GQA6">
    <property type="expression patterns" value="baseline"/>
</dbReference>
<dbReference type="GeneID" id="104581651"/>
<dbReference type="InterPro" id="IPR055290">
    <property type="entry name" value="At3g26010-like"/>
</dbReference>
<dbReference type="PANTHER" id="PTHR35546">
    <property type="entry name" value="F-BOX PROTEIN INTERACTION DOMAIN PROTEIN-RELATED"/>
    <property type="match status" value="1"/>
</dbReference>
<dbReference type="Pfam" id="PF24750">
    <property type="entry name" value="b-prop_At3g26010-like"/>
    <property type="match status" value="1"/>
</dbReference>
<dbReference type="SMART" id="SM00256">
    <property type="entry name" value="FBOX"/>
    <property type="match status" value="1"/>
</dbReference>
<dbReference type="Proteomes" id="UP000008810">
    <property type="component" value="Chromosome 1"/>
</dbReference>
<accession>A0A0Q3GQA6</accession>
<organism evidence="2">
    <name type="scientific">Brachypodium distachyon</name>
    <name type="common">Purple false brome</name>
    <name type="synonym">Trachynia distachya</name>
    <dbReference type="NCBI Taxonomy" id="15368"/>
    <lineage>
        <taxon>Eukaryota</taxon>
        <taxon>Viridiplantae</taxon>
        <taxon>Streptophyta</taxon>
        <taxon>Embryophyta</taxon>
        <taxon>Tracheophyta</taxon>
        <taxon>Spermatophyta</taxon>
        <taxon>Magnoliopsida</taxon>
        <taxon>Liliopsida</taxon>
        <taxon>Poales</taxon>
        <taxon>Poaceae</taxon>
        <taxon>BOP clade</taxon>
        <taxon>Pooideae</taxon>
        <taxon>Stipodae</taxon>
        <taxon>Brachypodieae</taxon>
        <taxon>Brachypodium</taxon>
    </lineage>
</organism>
<dbReference type="PANTHER" id="PTHR35546:SF59">
    <property type="entry name" value="OS01G0379400 PROTEIN"/>
    <property type="match status" value="1"/>
</dbReference>
<dbReference type="InterPro" id="IPR001810">
    <property type="entry name" value="F-box_dom"/>
</dbReference>
<dbReference type="InterPro" id="IPR036047">
    <property type="entry name" value="F-box-like_dom_sf"/>
</dbReference>